<dbReference type="InParanoid" id="A0A2I4BU77"/>
<evidence type="ECO:0000256" key="6">
    <source>
        <dbReference type="SAM" id="MobiDB-lite"/>
    </source>
</evidence>
<comment type="similarity">
    <text evidence="2">Belongs to the THUMPD1 family.</text>
</comment>
<accession>A0A2I4BU77</accession>
<evidence type="ECO:0000313" key="8">
    <source>
        <dbReference type="Proteomes" id="UP000192220"/>
    </source>
</evidence>
<dbReference type="SMART" id="SM00981">
    <property type="entry name" value="THUMP"/>
    <property type="match status" value="1"/>
</dbReference>
<sequence>MSVEANAGNMSAMKNISRKRNKKRYMASQSKKRYKRSRDLEVGMQGVLITCGNNNMRPCTAEALDLLNEYADKLYGPEFPDHFGHSEQCESEEEDVDVALKNEVAQLKAHKTDQERRFQVIESGAYNVIFIRTRNIEPDRLIHYIMSDLHTTKQKKSRLILRMLPVMGTCRPYEEDILKFMTTFLEPWFKAPNCATFKVAYKARNNNQHKREEIIKNIAGVLGKLNYQNRANLVDPEFVVVVEIIKNVCCIGVVKDYKLFRKYNVFEIVKDGPDTDGTTTKTDGSVAESKEKQGEGGVERGKTEENEGKAESQDNEEGKVEAQSEEVNKREDEDDDVRREGEDDDVRREGEDDVKGEGEDDDVRREGEDDVKGEGEDEDVNKSECEANMGENEDEEVEKDEGDGE</sequence>
<dbReference type="Gene3D" id="3.30.2300.10">
    <property type="entry name" value="THUMP superfamily"/>
    <property type="match status" value="1"/>
</dbReference>
<feature type="compositionally biased region" description="Acidic residues" evidence="6">
    <location>
        <begin position="391"/>
        <end position="405"/>
    </location>
</feature>
<evidence type="ECO:0000256" key="4">
    <source>
        <dbReference type="ARBA" id="ARBA00074795"/>
    </source>
</evidence>
<evidence type="ECO:0000256" key="1">
    <source>
        <dbReference type="ARBA" id="ARBA00053258"/>
    </source>
</evidence>
<dbReference type="FunCoup" id="A0A2I4BU77">
    <property type="interactions" value="1444"/>
</dbReference>
<dbReference type="PANTHER" id="PTHR13452:SF10">
    <property type="entry name" value="THUMP DOMAIN-CONTAINING PROTEIN 1"/>
    <property type="match status" value="1"/>
</dbReference>
<feature type="region of interest" description="Disordered" evidence="6">
    <location>
        <begin position="1"/>
        <end position="32"/>
    </location>
</feature>
<proteinExistence type="inferred from homology"/>
<dbReference type="STRING" id="52670.A0A2I4BU77"/>
<evidence type="ECO:0000256" key="3">
    <source>
        <dbReference type="ARBA" id="ARBA00065332"/>
    </source>
</evidence>
<keyword evidence="5" id="KW-0694">RNA-binding</keyword>
<evidence type="ECO:0000259" key="7">
    <source>
        <dbReference type="PROSITE" id="PS51165"/>
    </source>
</evidence>
<keyword evidence="8" id="KW-1185">Reference proteome</keyword>
<dbReference type="Pfam" id="PF02926">
    <property type="entry name" value="THUMP"/>
    <property type="match status" value="1"/>
</dbReference>
<dbReference type="InterPro" id="IPR004114">
    <property type="entry name" value="THUMP_dom"/>
</dbReference>
<feature type="compositionally biased region" description="Low complexity" evidence="6">
    <location>
        <begin position="275"/>
        <end position="284"/>
    </location>
</feature>
<dbReference type="PANTHER" id="PTHR13452">
    <property type="entry name" value="THUMP DOMAIN CONTAINING PROTEIN 1-RELATED"/>
    <property type="match status" value="1"/>
</dbReference>
<dbReference type="RefSeq" id="XP_013871305.1">
    <property type="nucleotide sequence ID" value="XM_014015851.1"/>
</dbReference>
<feature type="region of interest" description="Disordered" evidence="6">
    <location>
        <begin position="271"/>
        <end position="405"/>
    </location>
</feature>
<feature type="compositionally biased region" description="Basic residues" evidence="6">
    <location>
        <begin position="16"/>
        <end position="32"/>
    </location>
</feature>
<reference evidence="9" key="1">
    <citation type="submission" date="2025-08" db="UniProtKB">
        <authorList>
            <consortium name="RefSeq"/>
        </authorList>
    </citation>
    <scope>IDENTIFICATION</scope>
</reference>
<dbReference type="KEGG" id="alim:106522718"/>
<comment type="function">
    <text evidence="1">Functions as a tRNA-binding adapter to mediate NAT10-dependent tRNA acetylation modifying cytidine to N4-acetylcytidine (ac4C).</text>
</comment>
<protein>
    <recommendedName>
        <fullName evidence="4">THUMP domain-containing protein 1</fullName>
    </recommendedName>
</protein>
<dbReference type="GO" id="GO:0006400">
    <property type="term" value="P:tRNA modification"/>
    <property type="evidence" value="ECO:0007669"/>
    <property type="project" value="InterPro"/>
</dbReference>
<comment type="subunit">
    <text evidence="3">Interacts with NAT10. Binds tRNA.</text>
</comment>
<name>A0A2I4BU77_AUSLI</name>
<dbReference type="PROSITE" id="PS51165">
    <property type="entry name" value="THUMP"/>
    <property type="match status" value="1"/>
</dbReference>
<dbReference type="CDD" id="cd11717">
    <property type="entry name" value="THUMP_THUMPD1_like"/>
    <property type="match status" value="1"/>
</dbReference>
<dbReference type="OrthoDB" id="367221at2759"/>
<evidence type="ECO:0000313" key="9">
    <source>
        <dbReference type="RefSeq" id="XP_013871305.1"/>
    </source>
</evidence>
<dbReference type="InterPro" id="IPR040183">
    <property type="entry name" value="THUMPD1-like"/>
</dbReference>
<gene>
    <name evidence="9" type="primary">LOC106522718</name>
</gene>
<dbReference type="AlphaFoldDB" id="A0A2I4BU77"/>
<feature type="compositionally biased region" description="Basic and acidic residues" evidence="6">
    <location>
        <begin position="288"/>
        <end position="385"/>
    </location>
</feature>
<dbReference type="SUPFAM" id="SSF143437">
    <property type="entry name" value="THUMP domain-like"/>
    <property type="match status" value="1"/>
</dbReference>
<dbReference type="Proteomes" id="UP000192220">
    <property type="component" value="Unplaced"/>
</dbReference>
<evidence type="ECO:0000256" key="5">
    <source>
        <dbReference type="PROSITE-ProRule" id="PRU00529"/>
    </source>
</evidence>
<dbReference type="GeneID" id="106522718"/>
<dbReference type="GO" id="GO:0003723">
    <property type="term" value="F:RNA binding"/>
    <property type="evidence" value="ECO:0007669"/>
    <property type="project" value="UniProtKB-UniRule"/>
</dbReference>
<organism evidence="8 9">
    <name type="scientific">Austrofundulus limnaeus</name>
    <name type="common">Annual killifish</name>
    <dbReference type="NCBI Taxonomy" id="52670"/>
    <lineage>
        <taxon>Eukaryota</taxon>
        <taxon>Metazoa</taxon>
        <taxon>Chordata</taxon>
        <taxon>Craniata</taxon>
        <taxon>Vertebrata</taxon>
        <taxon>Euteleostomi</taxon>
        <taxon>Actinopterygii</taxon>
        <taxon>Neopterygii</taxon>
        <taxon>Teleostei</taxon>
        <taxon>Neoteleostei</taxon>
        <taxon>Acanthomorphata</taxon>
        <taxon>Ovalentaria</taxon>
        <taxon>Atherinomorphae</taxon>
        <taxon>Cyprinodontiformes</taxon>
        <taxon>Rivulidae</taxon>
        <taxon>Austrofundulus</taxon>
    </lineage>
</organism>
<evidence type="ECO:0000256" key="2">
    <source>
        <dbReference type="ARBA" id="ARBA00060731"/>
    </source>
</evidence>
<feature type="domain" description="THUMP" evidence="7">
    <location>
        <begin position="148"/>
        <end position="255"/>
    </location>
</feature>
<dbReference type="FunFam" id="3.30.2300.10:FF:000001">
    <property type="entry name" value="THUMP domain-containing protein 1"/>
    <property type="match status" value="1"/>
</dbReference>